<proteinExistence type="predicted"/>
<reference evidence="2" key="1">
    <citation type="journal article" date="2013" name="Nat. Genet.">
        <title>The Capsella rubella genome and the genomic consequences of rapid mating system evolution.</title>
        <authorList>
            <person name="Slotte T."/>
            <person name="Hazzouri K.M."/>
            <person name="Agren J.A."/>
            <person name="Koenig D."/>
            <person name="Maumus F."/>
            <person name="Guo Y.L."/>
            <person name="Steige K."/>
            <person name="Platts A.E."/>
            <person name="Escobar J.S."/>
            <person name="Newman L.K."/>
            <person name="Wang W."/>
            <person name="Mandakova T."/>
            <person name="Vello E."/>
            <person name="Smith L.M."/>
            <person name="Henz S.R."/>
            <person name="Steffen J."/>
            <person name="Takuno S."/>
            <person name="Brandvain Y."/>
            <person name="Coop G."/>
            <person name="Andolfatto P."/>
            <person name="Hu T.T."/>
            <person name="Blanchette M."/>
            <person name="Clark R.M."/>
            <person name="Quesneville H."/>
            <person name="Nordborg M."/>
            <person name="Gaut B.S."/>
            <person name="Lysak M.A."/>
            <person name="Jenkins J."/>
            <person name="Grimwood J."/>
            <person name="Chapman J."/>
            <person name="Prochnik S."/>
            <person name="Shu S."/>
            <person name="Rokhsar D."/>
            <person name="Schmutz J."/>
            <person name="Weigel D."/>
            <person name="Wright S.I."/>
        </authorList>
    </citation>
    <scope>NUCLEOTIDE SEQUENCE [LARGE SCALE GENOMIC DNA]</scope>
    <source>
        <strain evidence="2">cv. Monte Gargano</strain>
    </source>
</reference>
<gene>
    <name evidence="1" type="ORF">CARUB_v10021212mg</name>
</gene>
<accession>R0GJL5</accession>
<name>R0GJL5_9BRAS</name>
<dbReference type="EMBL" id="KB870806">
    <property type="protein sequence ID" value="EOA35951.1"/>
    <property type="molecule type" value="Genomic_DNA"/>
</dbReference>
<evidence type="ECO:0000313" key="2">
    <source>
        <dbReference type="Proteomes" id="UP000029121"/>
    </source>
</evidence>
<sequence length="91" mass="10476">MSEQSKRIRANPVVPFPLYPVQQLGIGLPHNGMPKKYTLLHRRHKPKKKERRKIYIHTGRNCDSLSQGANRGTDTKEISVQSYNVQRLVPS</sequence>
<organism evidence="1 2">
    <name type="scientific">Capsella rubella</name>
    <dbReference type="NCBI Taxonomy" id="81985"/>
    <lineage>
        <taxon>Eukaryota</taxon>
        <taxon>Viridiplantae</taxon>
        <taxon>Streptophyta</taxon>
        <taxon>Embryophyta</taxon>
        <taxon>Tracheophyta</taxon>
        <taxon>Spermatophyta</taxon>
        <taxon>Magnoliopsida</taxon>
        <taxon>eudicotyledons</taxon>
        <taxon>Gunneridae</taxon>
        <taxon>Pentapetalae</taxon>
        <taxon>rosids</taxon>
        <taxon>malvids</taxon>
        <taxon>Brassicales</taxon>
        <taxon>Brassicaceae</taxon>
        <taxon>Camelineae</taxon>
        <taxon>Capsella</taxon>
    </lineage>
</organism>
<keyword evidence="2" id="KW-1185">Reference proteome</keyword>
<dbReference type="Proteomes" id="UP000029121">
    <property type="component" value="Unassembled WGS sequence"/>
</dbReference>
<evidence type="ECO:0000313" key="1">
    <source>
        <dbReference type="EMBL" id="EOA35951.1"/>
    </source>
</evidence>
<protein>
    <submittedName>
        <fullName evidence="1">Uncharacterized protein</fullName>
    </submittedName>
</protein>
<dbReference type="AlphaFoldDB" id="R0GJL5"/>